<dbReference type="AlphaFoldDB" id="A0A7K1UKB5"/>
<dbReference type="Pfam" id="PF00753">
    <property type="entry name" value="Lactamase_B"/>
    <property type="match status" value="1"/>
</dbReference>
<dbReference type="RefSeq" id="WP_157324379.1">
    <property type="nucleotide sequence ID" value="NZ_BMFX01000014.1"/>
</dbReference>
<dbReference type="SUPFAM" id="SSF56281">
    <property type="entry name" value="Metallo-hydrolase/oxidoreductase"/>
    <property type="match status" value="1"/>
</dbReference>
<comment type="caution">
    <text evidence="2">The sequence shown here is derived from an EMBL/GenBank/DDBJ whole genome shotgun (WGS) entry which is preliminary data.</text>
</comment>
<organism evidence="2 3">
    <name type="scientific">Nesterenkonia alkaliphila</name>
    <dbReference type="NCBI Taxonomy" id="1463631"/>
    <lineage>
        <taxon>Bacteria</taxon>
        <taxon>Bacillati</taxon>
        <taxon>Actinomycetota</taxon>
        <taxon>Actinomycetes</taxon>
        <taxon>Micrococcales</taxon>
        <taxon>Micrococcaceae</taxon>
        <taxon>Nesterenkonia</taxon>
    </lineage>
</organism>
<dbReference type="Gene3D" id="3.60.15.10">
    <property type="entry name" value="Ribonuclease Z/Hydroxyacylglutathione hydrolase-like"/>
    <property type="match status" value="1"/>
</dbReference>
<protein>
    <submittedName>
        <fullName evidence="2">MBL fold metallo-hydrolase</fullName>
    </submittedName>
</protein>
<keyword evidence="3" id="KW-1185">Reference proteome</keyword>
<dbReference type="InterPro" id="IPR036866">
    <property type="entry name" value="RibonucZ/Hydroxyglut_hydro"/>
</dbReference>
<keyword evidence="2" id="KW-0378">Hydrolase</keyword>
<dbReference type="PANTHER" id="PTHR23131">
    <property type="entry name" value="ENDORIBONUCLEASE LACTB2"/>
    <property type="match status" value="1"/>
</dbReference>
<evidence type="ECO:0000259" key="1">
    <source>
        <dbReference type="SMART" id="SM00849"/>
    </source>
</evidence>
<dbReference type="PANTHER" id="PTHR23131:SF0">
    <property type="entry name" value="ENDORIBONUCLEASE LACTB2"/>
    <property type="match status" value="1"/>
</dbReference>
<dbReference type="InterPro" id="IPR050662">
    <property type="entry name" value="Sec-metab_biosynth-thioest"/>
</dbReference>
<accession>A0A7K1UKB5</accession>
<dbReference type="InterPro" id="IPR001279">
    <property type="entry name" value="Metallo-B-lactamas"/>
</dbReference>
<dbReference type="GO" id="GO:0016787">
    <property type="term" value="F:hydrolase activity"/>
    <property type="evidence" value="ECO:0007669"/>
    <property type="project" value="UniProtKB-KW"/>
</dbReference>
<dbReference type="InterPro" id="IPR036388">
    <property type="entry name" value="WH-like_DNA-bd_sf"/>
</dbReference>
<dbReference type="Proteomes" id="UP000460157">
    <property type="component" value="Unassembled WGS sequence"/>
</dbReference>
<dbReference type="SMART" id="SM00849">
    <property type="entry name" value="Lactamase_B"/>
    <property type="match status" value="1"/>
</dbReference>
<dbReference type="Gene3D" id="1.10.10.10">
    <property type="entry name" value="Winged helix-like DNA-binding domain superfamily/Winged helix DNA-binding domain"/>
    <property type="match status" value="1"/>
</dbReference>
<proteinExistence type="predicted"/>
<evidence type="ECO:0000313" key="2">
    <source>
        <dbReference type="EMBL" id="MVT26923.1"/>
    </source>
</evidence>
<dbReference type="OrthoDB" id="9788263at2"/>
<dbReference type="EMBL" id="WRPM01000080">
    <property type="protein sequence ID" value="MVT26923.1"/>
    <property type="molecule type" value="Genomic_DNA"/>
</dbReference>
<sequence>MRTTPLPTDVQQITCDNPSPMTLEGTNTYLVGDPQAAEVVVVDPGPEGHPEHIRAILETAGQRTVTQILVTHRHRDHLGAAKQLSARTGAPVRGADPGVCLPGGEGTVLPLREGESIAAAGSSLTVLHTPGHTSDSVCFWLPQAQAVLTGDTVLGRGTTMLDYPDGTLTDYLDSLHRLAEYRDALLLPAHGPVHERLGPVVEQYIEHRQQRLEQVRGLLAEHGPMNAEELGRHIYGERSELDPRIISMIAAAQLDYLRHS</sequence>
<evidence type="ECO:0000313" key="3">
    <source>
        <dbReference type="Proteomes" id="UP000460157"/>
    </source>
</evidence>
<gene>
    <name evidence="2" type="ORF">GNZ21_11235</name>
</gene>
<name>A0A7K1UKB5_9MICC</name>
<feature type="domain" description="Metallo-beta-lactamase" evidence="1">
    <location>
        <begin position="25"/>
        <end position="190"/>
    </location>
</feature>
<dbReference type="CDD" id="cd16278">
    <property type="entry name" value="metallo-hydrolase-like_MBL-fold"/>
    <property type="match status" value="1"/>
</dbReference>
<reference evidence="2 3" key="1">
    <citation type="submission" date="2019-12" db="EMBL/GenBank/DDBJ databases">
        <title>Nesterenkonia muleiensis sp. nov., a novel actinobacterium isolated from sap of Populus euphratica.</title>
        <authorList>
            <person name="Wang R."/>
        </authorList>
    </citation>
    <scope>NUCLEOTIDE SEQUENCE [LARGE SCALE GENOMIC DNA]</scope>
    <source>
        <strain evidence="2 3">F10</strain>
    </source>
</reference>